<name>A0A386KD22_9CAUD</name>
<dbReference type="EMBL" id="MH779499">
    <property type="protein sequence ID" value="AYD83252.1"/>
    <property type="molecule type" value="Genomic_DNA"/>
</dbReference>
<reference evidence="1 2" key="1">
    <citation type="submission" date="2018-08" db="EMBL/GenBank/DDBJ databases">
        <authorList>
            <person name="Pope W.H."/>
            <person name="Garlena R.A."/>
            <person name="Russell D.A."/>
            <person name="Jacobs-Sera D."/>
            <person name="Hatfull G.F."/>
        </authorList>
    </citation>
    <scope>NUCLEOTIDE SEQUENCE [LARGE SCALE GENOMIC DNA]</scope>
</reference>
<dbReference type="GeneID" id="65116530"/>
<dbReference type="Proteomes" id="UP000279879">
    <property type="component" value="Segment"/>
</dbReference>
<organism evidence="1 2">
    <name type="scientific">Gordonia phage Buggaboo</name>
    <dbReference type="NCBI Taxonomy" id="2315529"/>
    <lineage>
        <taxon>Viruses</taxon>
        <taxon>Duplodnaviria</taxon>
        <taxon>Heunggongvirae</taxon>
        <taxon>Uroviricota</taxon>
        <taxon>Caudoviricetes</taxon>
        <taxon>Zierdtviridae</taxon>
        <taxon>Emilbogenvirinae</taxon>
        <taxon>Kablunavirus</taxon>
        <taxon>Kablunavirus buggaboo</taxon>
    </lineage>
</organism>
<proteinExistence type="predicted"/>
<protein>
    <submittedName>
        <fullName evidence="1">Uncharacterized protein</fullName>
    </submittedName>
</protein>
<keyword evidence="2" id="KW-1185">Reference proteome</keyword>
<sequence length="75" mass="8584">MMNTKVIVTYDLQSLMGPRSVTAYYEFVGDAFRVPAVGERIRKEGRIYHVYRVTWDLDSPPMAQEVIVSAQETAE</sequence>
<dbReference type="RefSeq" id="YP_010098854.1">
    <property type="nucleotide sequence ID" value="NC_055770.1"/>
</dbReference>
<accession>A0A386KD22</accession>
<gene>
    <name evidence="1" type="primary">60</name>
    <name evidence="1" type="ORF">SEA_BUGGABOO_60</name>
</gene>
<evidence type="ECO:0000313" key="1">
    <source>
        <dbReference type="EMBL" id="AYD83252.1"/>
    </source>
</evidence>
<dbReference type="KEGG" id="vg:65116530"/>
<evidence type="ECO:0000313" key="2">
    <source>
        <dbReference type="Proteomes" id="UP000279879"/>
    </source>
</evidence>